<reference evidence="4" key="1">
    <citation type="journal article" date="2007" name="Plant Cell">
        <title>Dothideomycete-plant interactions illuminated by genome sequencing and EST analysis of the wheat pathogen Stagonospora nodorum.</title>
        <authorList>
            <person name="Hane J.K."/>
            <person name="Lowe R.G."/>
            <person name="Solomon P.S."/>
            <person name="Tan K.C."/>
            <person name="Schoch C.L."/>
            <person name="Spatafora J.W."/>
            <person name="Crous P.W."/>
            <person name="Kodira C."/>
            <person name="Birren B.W."/>
            <person name="Galagan J.E."/>
            <person name="Torriani S.F."/>
            <person name="McDonald B.A."/>
            <person name="Oliver R.P."/>
        </authorList>
    </citation>
    <scope>NUCLEOTIDE SEQUENCE [LARGE SCALE GENOMIC DNA]</scope>
    <source>
        <strain evidence="4">SN15 / ATCC MYA-4574 / FGSC 10173</strain>
    </source>
</reference>
<dbReference type="RefSeq" id="XP_001799324.1">
    <property type="nucleotide sequence ID" value="XM_001799272.1"/>
</dbReference>
<evidence type="ECO:0000256" key="1">
    <source>
        <dbReference type="SAM" id="MobiDB-lite"/>
    </source>
</evidence>
<dbReference type="HOGENOM" id="CLU_578857_0_0_1"/>
<dbReference type="PANTHER" id="PTHR42085">
    <property type="entry name" value="F-BOX DOMAIN-CONTAINING PROTEIN"/>
    <property type="match status" value="1"/>
</dbReference>
<feature type="region of interest" description="Disordered" evidence="1">
    <location>
        <begin position="453"/>
        <end position="472"/>
    </location>
</feature>
<dbReference type="EMBL" id="CH445338">
    <property type="protein sequence ID" value="EAT83213.2"/>
    <property type="molecule type" value="Genomic_DNA"/>
</dbReference>
<feature type="domain" description="2EXR" evidence="2">
    <location>
        <begin position="8"/>
        <end position="75"/>
    </location>
</feature>
<evidence type="ECO:0000313" key="4">
    <source>
        <dbReference type="Proteomes" id="UP000001055"/>
    </source>
</evidence>
<proteinExistence type="predicted"/>
<dbReference type="InterPro" id="IPR038883">
    <property type="entry name" value="AN11006-like"/>
</dbReference>
<dbReference type="GeneID" id="5976225"/>
<organism evidence="3 4">
    <name type="scientific">Phaeosphaeria nodorum (strain SN15 / ATCC MYA-4574 / FGSC 10173)</name>
    <name type="common">Glume blotch fungus</name>
    <name type="synonym">Parastagonospora nodorum</name>
    <dbReference type="NCBI Taxonomy" id="321614"/>
    <lineage>
        <taxon>Eukaryota</taxon>
        <taxon>Fungi</taxon>
        <taxon>Dikarya</taxon>
        <taxon>Ascomycota</taxon>
        <taxon>Pezizomycotina</taxon>
        <taxon>Dothideomycetes</taxon>
        <taxon>Pleosporomycetidae</taxon>
        <taxon>Pleosporales</taxon>
        <taxon>Pleosporineae</taxon>
        <taxon>Phaeosphaeriaceae</taxon>
        <taxon>Parastagonospora</taxon>
    </lineage>
</organism>
<dbReference type="Pfam" id="PF20150">
    <property type="entry name" value="2EXR"/>
    <property type="match status" value="1"/>
</dbReference>
<evidence type="ECO:0000313" key="3">
    <source>
        <dbReference type="EMBL" id="EAT83213.2"/>
    </source>
</evidence>
<dbReference type="VEuPathDB" id="FungiDB:JI435_306360"/>
<evidence type="ECO:0000259" key="2">
    <source>
        <dbReference type="Pfam" id="PF20150"/>
    </source>
</evidence>
<dbReference type="InParanoid" id="Q0UGU3"/>
<dbReference type="AlphaFoldDB" id="Q0UGU3"/>
<accession>Q0UGU3</accession>
<protein>
    <recommendedName>
        <fullName evidence="2">2EXR domain-containing protein</fullName>
    </recommendedName>
</protein>
<dbReference type="VEuPathDB" id="FungiDB:JI435_090210"/>
<name>Q0UGU3_PHANO</name>
<dbReference type="Proteomes" id="UP000001055">
    <property type="component" value="Unassembled WGS sequence"/>
</dbReference>
<dbReference type="PANTHER" id="PTHR42085:SF2">
    <property type="entry name" value="F-BOX DOMAIN-CONTAINING PROTEIN"/>
    <property type="match status" value="1"/>
</dbReference>
<dbReference type="KEGG" id="pno:SNOG_09021"/>
<sequence length="472" mass="52773">MDTEVYFRFMDLPVELRLMIYDNLTFTTHRHLVRNPDNPSATSSGDQQSDVIGTVTMKSFPVAVLAVCKEINLEAKSIVLEKLQQLAQEPIRLFMDIGAFAECMHTSDTNMTLANALCLPIVAQRPRKCSRVEIFLKRNAQNISGSRVFMGLGKMRNSVGQSKTSCIVFSEGTIPDYYRGPGLVIPGKRVFDDVMRGVGDNGLNKRYRDSTMEVKELSDEEWAEQKKRLNVYVTRYTELVASVHDALSPSKSPIEPLATTIAFNRGCPLSEIILHNISRERRFTCSSCACITTFTLLLRHKTPLLLYLPPELLLMVYANIVPSTTHRTVAIHHSTDATITLITYTLSTSILRTNKLIYSEAHPILAKQLETLKALPIRFELRFTSPISPSSTHPLDKLIQHLSHTLSHPRPSSPLPYPVEIALDTAPTPYWTMSDVRALDRLHRGADAGAVPWRSAGSSDYSRDEAGGDECV</sequence>
<gene>
    <name evidence="3" type="ORF">SNOG_09021</name>
</gene>
<dbReference type="InterPro" id="IPR045518">
    <property type="entry name" value="2EXR"/>
</dbReference>